<protein>
    <submittedName>
        <fullName evidence="4">L-ribulose-5-phosphate 4-epimerase</fullName>
        <ecNumber evidence="4">5.1.3.4</ecNumber>
    </submittedName>
</protein>
<accession>A0ABT9YBQ6</accession>
<dbReference type="Gene3D" id="3.40.225.10">
    <property type="entry name" value="Class II aldolase/adducin N-terminal domain"/>
    <property type="match status" value="1"/>
</dbReference>
<dbReference type="SMART" id="SM01007">
    <property type="entry name" value="Aldolase_II"/>
    <property type="match status" value="1"/>
</dbReference>
<dbReference type="EC" id="5.1.3.4" evidence="4"/>
<dbReference type="EMBL" id="JAUSUE010000028">
    <property type="protein sequence ID" value="MDQ0205063.1"/>
    <property type="molecule type" value="Genomic_DNA"/>
</dbReference>
<dbReference type="InterPro" id="IPR001303">
    <property type="entry name" value="Aldolase_II/adducin_N"/>
</dbReference>
<dbReference type="SUPFAM" id="SSF53639">
    <property type="entry name" value="AraD/HMP-PK domain-like"/>
    <property type="match status" value="1"/>
</dbReference>
<evidence type="ECO:0000313" key="5">
    <source>
        <dbReference type="Proteomes" id="UP001239167"/>
    </source>
</evidence>
<dbReference type="PANTHER" id="PTHR22789:SF0">
    <property type="entry name" value="3-OXO-TETRONATE 4-PHOSPHATE DECARBOXYLASE-RELATED"/>
    <property type="match status" value="1"/>
</dbReference>
<reference evidence="4 5" key="1">
    <citation type="submission" date="2023-07" db="EMBL/GenBank/DDBJ databases">
        <title>Genomic Encyclopedia of Type Strains, Phase IV (KMG-IV): sequencing the most valuable type-strain genomes for metagenomic binning, comparative biology and taxonomic classification.</title>
        <authorList>
            <person name="Goeker M."/>
        </authorList>
    </citation>
    <scope>NUCLEOTIDE SEQUENCE [LARGE SCALE GENOMIC DNA]</scope>
    <source>
        <strain evidence="4 5">DSM 16980</strain>
    </source>
</reference>
<sequence>MFEEEKQQIIDTGIKIDRYGLIALSGGNVSWRMPSGEILVTPSGMVYEELTADDILMMDIDGKILEGTRRPSVDTIALLYIYNNMPHINSIIHTHQPYATAVGLVADELPCVLTTLANAVKGSVKVCKFSSAASKQMGVETVKNIGEKLAVILKNHGVISVGTDLKQALCSCVYLEEAAKTYLSARAVSSDIAFLTKEQISQAIKIFDHYGQNK</sequence>
<keyword evidence="4" id="KW-0413">Isomerase</keyword>
<dbReference type="GO" id="GO:0008742">
    <property type="term" value="F:L-ribulose-phosphate 4-epimerase activity"/>
    <property type="evidence" value="ECO:0007669"/>
    <property type="project" value="UniProtKB-EC"/>
</dbReference>
<evidence type="ECO:0000259" key="3">
    <source>
        <dbReference type="SMART" id="SM01007"/>
    </source>
</evidence>
<keyword evidence="2" id="KW-0456">Lyase</keyword>
<name>A0ABT9YBQ6_9FIRM</name>
<dbReference type="PANTHER" id="PTHR22789">
    <property type="entry name" value="FUCULOSE PHOSPHATE ALDOLASE"/>
    <property type="match status" value="1"/>
</dbReference>
<gene>
    <name evidence="4" type="ORF">J2S01_002801</name>
</gene>
<dbReference type="RefSeq" id="WP_196605148.1">
    <property type="nucleotide sequence ID" value="NZ_CP116940.1"/>
</dbReference>
<proteinExistence type="predicted"/>
<evidence type="ECO:0000256" key="2">
    <source>
        <dbReference type="ARBA" id="ARBA00023239"/>
    </source>
</evidence>
<keyword evidence="5" id="KW-1185">Reference proteome</keyword>
<dbReference type="InterPro" id="IPR050197">
    <property type="entry name" value="Aldolase_class_II_sugar_metab"/>
</dbReference>
<keyword evidence="1" id="KW-0479">Metal-binding</keyword>
<evidence type="ECO:0000256" key="1">
    <source>
        <dbReference type="ARBA" id="ARBA00022723"/>
    </source>
</evidence>
<comment type="caution">
    <text evidence="4">The sequence shown here is derived from an EMBL/GenBank/DDBJ whole genome shotgun (WGS) entry which is preliminary data.</text>
</comment>
<evidence type="ECO:0000313" key="4">
    <source>
        <dbReference type="EMBL" id="MDQ0205063.1"/>
    </source>
</evidence>
<feature type="domain" description="Class II aldolase/adducin N-terminal" evidence="3">
    <location>
        <begin position="7"/>
        <end position="183"/>
    </location>
</feature>
<dbReference type="Pfam" id="PF00596">
    <property type="entry name" value="Aldolase_II"/>
    <property type="match status" value="1"/>
</dbReference>
<dbReference type="InterPro" id="IPR036409">
    <property type="entry name" value="Aldolase_II/adducin_N_sf"/>
</dbReference>
<dbReference type="Proteomes" id="UP001239167">
    <property type="component" value="Unassembled WGS sequence"/>
</dbReference>
<organism evidence="4 5">
    <name type="scientific">Pectinatus haikarae</name>
    <dbReference type="NCBI Taxonomy" id="349096"/>
    <lineage>
        <taxon>Bacteria</taxon>
        <taxon>Bacillati</taxon>
        <taxon>Bacillota</taxon>
        <taxon>Negativicutes</taxon>
        <taxon>Selenomonadales</taxon>
        <taxon>Selenomonadaceae</taxon>
        <taxon>Pectinatus</taxon>
    </lineage>
</organism>